<dbReference type="Gene3D" id="3.40.640.10">
    <property type="entry name" value="Type I PLP-dependent aspartate aminotransferase-like (Major domain)"/>
    <property type="match status" value="1"/>
</dbReference>
<name>A0ABQ6PJ55_9BACT</name>
<dbReference type="InterPro" id="IPR015422">
    <property type="entry name" value="PyrdxlP-dep_Trfase_small"/>
</dbReference>
<dbReference type="PIRSF" id="PIRSF000390">
    <property type="entry name" value="PLP_StrS"/>
    <property type="match status" value="1"/>
</dbReference>
<dbReference type="EMBL" id="BTPD01000001">
    <property type="protein sequence ID" value="GMQ27753.1"/>
    <property type="molecule type" value="Genomic_DNA"/>
</dbReference>
<protein>
    <submittedName>
        <fullName evidence="3">Aminotransferase class I/II-fold pyridoxal phosphate-dependent enzyme</fullName>
    </submittedName>
</protein>
<evidence type="ECO:0000313" key="4">
    <source>
        <dbReference type="Proteomes" id="UP001338309"/>
    </source>
</evidence>
<gene>
    <name evidence="3" type="ORF">Aconfl_03950</name>
</gene>
<dbReference type="Proteomes" id="UP001338309">
    <property type="component" value="Unassembled WGS sequence"/>
</dbReference>
<comment type="caution">
    <text evidence="3">The sequence shown here is derived from an EMBL/GenBank/DDBJ whole genome shotgun (WGS) entry which is preliminary data.</text>
</comment>
<keyword evidence="3" id="KW-0808">Transferase</keyword>
<comment type="similarity">
    <text evidence="1 2">Belongs to the DegT/DnrJ/EryC1 family.</text>
</comment>
<keyword evidence="2" id="KW-0663">Pyridoxal phosphate</keyword>
<organism evidence="3 4">
    <name type="scientific">Algoriphagus confluentis</name>
    <dbReference type="NCBI Taxonomy" id="1697556"/>
    <lineage>
        <taxon>Bacteria</taxon>
        <taxon>Pseudomonadati</taxon>
        <taxon>Bacteroidota</taxon>
        <taxon>Cytophagia</taxon>
        <taxon>Cytophagales</taxon>
        <taxon>Cyclobacteriaceae</taxon>
        <taxon>Algoriphagus</taxon>
    </lineage>
</organism>
<dbReference type="Pfam" id="PF01041">
    <property type="entry name" value="DegT_DnrJ_EryC1"/>
    <property type="match status" value="1"/>
</dbReference>
<dbReference type="PANTHER" id="PTHR30244">
    <property type="entry name" value="TRANSAMINASE"/>
    <property type="match status" value="1"/>
</dbReference>
<dbReference type="SUPFAM" id="SSF53383">
    <property type="entry name" value="PLP-dependent transferases"/>
    <property type="match status" value="1"/>
</dbReference>
<evidence type="ECO:0000256" key="2">
    <source>
        <dbReference type="RuleBase" id="RU004508"/>
    </source>
</evidence>
<keyword evidence="3" id="KW-0032">Aminotransferase</keyword>
<dbReference type="GO" id="GO:0008483">
    <property type="term" value="F:transaminase activity"/>
    <property type="evidence" value="ECO:0007669"/>
    <property type="project" value="UniProtKB-KW"/>
</dbReference>
<dbReference type="InterPro" id="IPR000653">
    <property type="entry name" value="DegT/StrS_aminotransferase"/>
</dbReference>
<dbReference type="CDD" id="cd00616">
    <property type="entry name" value="AHBA_syn"/>
    <property type="match status" value="1"/>
</dbReference>
<evidence type="ECO:0000256" key="1">
    <source>
        <dbReference type="ARBA" id="ARBA00037999"/>
    </source>
</evidence>
<proteinExistence type="inferred from homology"/>
<dbReference type="RefSeq" id="WP_338222555.1">
    <property type="nucleotide sequence ID" value="NZ_BTPD01000001.1"/>
</dbReference>
<accession>A0ABQ6PJ55</accession>
<dbReference type="InterPro" id="IPR015421">
    <property type="entry name" value="PyrdxlP-dep_Trfase_major"/>
</dbReference>
<dbReference type="PANTHER" id="PTHR30244:SF34">
    <property type="entry name" value="DTDP-4-AMINO-4,6-DIDEOXYGALACTOSE TRANSAMINASE"/>
    <property type="match status" value="1"/>
</dbReference>
<dbReference type="Gene3D" id="3.90.1150.10">
    <property type="entry name" value="Aspartate Aminotransferase, domain 1"/>
    <property type="match status" value="1"/>
</dbReference>
<keyword evidence="4" id="KW-1185">Reference proteome</keyword>
<reference evidence="3 4" key="1">
    <citation type="submission" date="2023-08" db="EMBL/GenBank/DDBJ databases">
        <title>Draft genome sequence of Algoriphagus confluentis.</title>
        <authorList>
            <person name="Takatani N."/>
            <person name="Hosokawa M."/>
            <person name="Sawabe T."/>
        </authorList>
    </citation>
    <scope>NUCLEOTIDE SEQUENCE [LARGE SCALE GENOMIC DNA]</scope>
    <source>
        <strain evidence="3 4">NBRC 111222</strain>
    </source>
</reference>
<evidence type="ECO:0000313" key="3">
    <source>
        <dbReference type="EMBL" id="GMQ27753.1"/>
    </source>
</evidence>
<sequence length="378" mass="41950">MVFKIPLSFPEFSLMEGQYLQQALQSGQLATNGPFIHQFETKLSKRLKTHQVVALNSGTSALHLALVLLGIGPGDEVICQSFTFCASANPIVYLGAKPVFVDSESETWNISPEILEDTILSRIALGKKPKAIVCVHLFGLPAKMKEIMDISGKYQIPVIEDAAEAVGSTLNGQLCGTFGTLGIYSFNGNKIITSGGGGALIGQDSSLIEKARYLSTQAREDLPYYHHLDIGYNYKMTNMAAAVGLAQLERLDEIVMRRKHINQQYKELMADFPGISFQENSGATDSNFWLTSILIDEEIAGFTNDRLRVVLLKNGIETRFLWKPLHLQPIYREVPFYGGKVAENLFLRGLCLPSSTSLSREDQEHIVKLIEKEYKKVV</sequence>
<dbReference type="InterPro" id="IPR015424">
    <property type="entry name" value="PyrdxlP-dep_Trfase"/>
</dbReference>